<evidence type="ECO:0000256" key="1">
    <source>
        <dbReference type="SAM" id="MobiDB-lite"/>
    </source>
</evidence>
<feature type="non-terminal residue" evidence="2">
    <location>
        <position position="1"/>
    </location>
</feature>
<feature type="compositionally biased region" description="Low complexity" evidence="1">
    <location>
        <begin position="141"/>
        <end position="154"/>
    </location>
</feature>
<feature type="compositionally biased region" description="Basic residues" evidence="1">
    <location>
        <begin position="185"/>
        <end position="197"/>
    </location>
</feature>
<dbReference type="EMBL" id="CADCWB010000197">
    <property type="protein sequence ID" value="CAA9527669.1"/>
    <property type="molecule type" value="Genomic_DNA"/>
</dbReference>
<protein>
    <submittedName>
        <fullName evidence="2">Uncharacterized protein</fullName>
    </submittedName>
</protein>
<dbReference type="AlphaFoldDB" id="A0A6J4TPC6"/>
<proteinExistence type="predicted"/>
<feature type="compositionally biased region" description="Basic and acidic residues" evidence="1">
    <location>
        <begin position="70"/>
        <end position="83"/>
    </location>
</feature>
<name>A0A6J4TPC6_9SPHN</name>
<feature type="non-terminal residue" evidence="2">
    <location>
        <position position="214"/>
    </location>
</feature>
<organism evidence="2">
    <name type="scientific">uncultured Sphingomonas sp</name>
    <dbReference type="NCBI Taxonomy" id="158754"/>
    <lineage>
        <taxon>Bacteria</taxon>
        <taxon>Pseudomonadati</taxon>
        <taxon>Pseudomonadota</taxon>
        <taxon>Alphaproteobacteria</taxon>
        <taxon>Sphingomonadales</taxon>
        <taxon>Sphingomonadaceae</taxon>
        <taxon>Sphingomonas</taxon>
        <taxon>environmental samples</taxon>
    </lineage>
</organism>
<feature type="compositionally biased region" description="Basic residues" evidence="1">
    <location>
        <begin position="1"/>
        <end position="13"/>
    </location>
</feature>
<feature type="region of interest" description="Disordered" evidence="1">
    <location>
        <begin position="1"/>
        <end position="214"/>
    </location>
</feature>
<gene>
    <name evidence="2" type="ORF">AVDCRST_MAG62-1593</name>
</gene>
<feature type="compositionally biased region" description="Basic and acidic residues" evidence="1">
    <location>
        <begin position="198"/>
        <end position="214"/>
    </location>
</feature>
<reference evidence="2" key="1">
    <citation type="submission" date="2020-02" db="EMBL/GenBank/DDBJ databases">
        <authorList>
            <person name="Meier V. D."/>
        </authorList>
    </citation>
    <scope>NUCLEOTIDE SEQUENCE</scope>
    <source>
        <strain evidence="2">AVDCRST_MAG62</strain>
    </source>
</reference>
<feature type="compositionally biased region" description="Basic residues" evidence="1">
    <location>
        <begin position="127"/>
        <end position="137"/>
    </location>
</feature>
<accession>A0A6J4TPC6</accession>
<sequence length="214" mass="24150">VRVRPRRPARRHPGPQGGARGGRRAPRPGRRGDPRRQRPALVRQRHALGSARRPPHRERPALPVPAGRYGEQDHLRRPRDERRRHGLHQSPLRLQPDADRSEDRRRRHAGHRLHRLRTRPGDGGGPRLRRTAHRRAGGTRAGRAAPGRGPLRTLPGPPGRPGHLQPRLGGAGRRLGHPPAAGSPRRPRRGRRPAGRRGHVDHPARSRRAEDRRL</sequence>
<evidence type="ECO:0000313" key="2">
    <source>
        <dbReference type="EMBL" id="CAA9527669.1"/>
    </source>
</evidence>
<feature type="compositionally biased region" description="Basic residues" evidence="1">
    <location>
        <begin position="105"/>
        <end position="118"/>
    </location>
</feature>